<dbReference type="InterPro" id="IPR050248">
    <property type="entry name" value="Polysacc_deacetylase_ArnD"/>
</dbReference>
<dbReference type="GO" id="GO:0000272">
    <property type="term" value="P:polysaccharide catabolic process"/>
    <property type="evidence" value="ECO:0007669"/>
    <property type="project" value="UniProtKB-KW"/>
</dbReference>
<dbReference type="InterPro" id="IPR002509">
    <property type="entry name" value="NODB_dom"/>
</dbReference>
<sequence length="435" mass="48246">MQSSLRKLSSTFIIASLLRLSFTDVRVQSAALDRSSEAAEAAITNPREECTPYGYAPVYTQLNKFPEVWEAASILPNDQAARAKWNSISGSIPTNIPVKSLYPFWSTNFLYLTLFFTITVSTYCWWTYDLCTTPKLAGLAPDITAAPEPLTLGYGFDDGPNCSHNIFYDYLESQNQKATFYFIGSNVADWPLEAQRALVDGHEICAHTWSHPYMTTFTSEDAFAELWYSMQMIKLVVGVTPTCWRPPYGDVDDRIRSIAKGLGLQTIMWKYDSEDADVDGSDITHKTVVRKYNDFIKTAESGTFNSGGAIFLTHELNNFTMSTAVDFYPQLKSVFKHLVPVGVSLNKTRPYVETNYALPTFEQYISGTLTVNSNIRILPNSSSSTSSSTSSDATLPSSSNTASVTTTSSNAASAMNMGRENVLFLLSLGLIYSMF</sequence>
<evidence type="ECO:0000256" key="6">
    <source>
        <dbReference type="ARBA" id="ARBA00022512"/>
    </source>
</evidence>
<evidence type="ECO:0000256" key="9">
    <source>
        <dbReference type="ARBA" id="ARBA00022723"/>
    </source>
</evidence>
<keyword evidence="9" id="KW-0479">Metal-binding</keyword>
<keyword evidence="15" id="KW-0119">Carbohydrate metabolism</keyword>
<feature type="domain" description="NodB homology" evidence="24">
    <location>
        <begin position="150"/>
        <end position="346"/>
    </location>
</feature>
<evidence type="ECO:0000256" key="16">
    <source>
        <dbReference type="ARBA" id="ARBA00023285"/>
    </source>
</evidence>
<evidence type="ECO:0000259" key="24">
    <source>
        <dbReference type="PROSITE" id="PS51677"/>
    </source>
</evidence>
<reference evidence="25" key="1">
    <citation type="submission" date="2020-11" db="EMBL/GenBank/DDBJ databases">
        <authorList>
            <consortium name="DOE Joint Genome Institute"/>
            <person name="Ahrendt S."/>
            <person name="Riley R."/>
            <person name="Andreopoulos W."/>
            <person name="Labutti K."/>
            <person name="Pangilinan J."/>
            <person name="Ruiz-Duenas F.J."/>
            <person name="Barrasa J.M."/>
            <person name="Sanchez-Garcia M."/>
            <person name="Camarero S."/>
            <person name="Miyauchi S."/>
            <person name="Serrano A."/>
            <person name="Linde D."/>
            <person name="Babiker R."/>
            <person name="Drula E."/>
            <person name="Ayuso-Fernandez I."/>
            <person name="Pacheco R."/>
            <person name="Padilla G."/>
            <person name="Ferreira P."/>
            <person name="Barriuso J."/>
            <person name="Kellner H."/>
            <person name="Castanera R."/>
            <person name="Alfaro M."/>
            <person name="Ramirez L."/>
            <person name="Pisabarro A.G."/>
            <person name="Kuo A."/>
            <person name="Tritt A."/>
            <person name="Lipzen A."/>
            <person name="He G."/>
            <person name="Yan M."/>
            <person name="Ng V."/>
            <person name="Cullen D."/>
            <person name="Martin F."/>
            <person name="Rosso M.-N."/>
            <person name="Henrissat B."/>
            <person name="Hibbett D."/>
            <person name="Martinez A.T."/>
            <person name="Grigoriev I.V."/>
        </authorList>
    </citation>
    <scope>NUCLEOTIDE SEQUENCE</scope>
    <source>
        <strain evidence="25">AH 40177</strain>
    </source>
</reference>
<keyword evidence="5" id="KW-1003">Cell membrane</keyword>
<keyword evidence="17" id="KW-0449">Lipoprotein</keyword>
<comment type="cofactor">
    <cofactor evidence="1">
        <name>Co(2+)</name>
        <dbReference type="ChEBI" id="CHEBI:48828"/>
    </cofactor>
</comment>
<protein>
    <recommendedName>
        <fullName evidence="20">chitin deacetylase</fullName>
        <ecNumber evidence="20">3.5.1.41</ecNumber>
    </recommendedName>
</protein>
<dbReference type="GO" id="GO:0098552">
    <property type="term" value="C:side of membrane"/>
    <property type="evidence" value="ECO:0007669"/>
    <property type="project" value="UniProtKB-KW"/>
</dbReference>
<evidence type="ECO:0000256" key="10">
    <source>
        <dbReference type="ARBA" id="ARBA00022729"/>
    </source>
</evidence>
<dbReference type="PANTHER" id="PTHR10587">
    <property type="entry name" value="GLYCOSYL TRANSFERASE-RELATED"/>
    <property type="match status" value="1"/>
</dbReference>
<feature type="chain" id="PRO_5040387455" description="chitin deacetylase" evidence="23">
    <location>
        <begin position="24"/>
        <end position="435"/>
    </location>
</feature>
<dbReference type="PROSITE" id="PS51677">
    <property type="entry name" value="NODB"/>
    <property type="match status" value="1"/>
</dbReference>
<keyword evidence="10 23" id="KW-0732">Signal</keyword>
<dbReference type="GO" id="GO:0006032">
    <property type="term" value="P:chitin catabolic process"/>
    <property type="evidence" value="ECO:0007669"/>
    <property type="project" value="UniProtKB-KW"/>
</dbReference>
<organism evidence="25 26">
    <name type="scientific">Rhodocollybia butyracea</name>
    <dbReference type="NCBI Taxonomy" id="206335"/>
    <lineage>
        <taxon>Eukaryota</taxon>
        <taxon>Fungi</taxon>
        <taxon>Dikarya</taxon>
        <taxon>Basidiomycota</taxon>
        <taxon>Agaricomycotina</taxon>
        <taxon>Agaricomycetes</taxon>
        <taxon>Agaricomycetidae</taxon>
        <taxon>Agaricales</taxon>
        <taxon>Marasmiineae</taxon>
        <taxon>Omphalotaceae</taxon>
        <taxon>Rhodocollybia</taxon>
    </lineage>
</organism>
<evidence type="ECO:0000256" key="2">
    <source>
        <dbReference type="ARBA" id="ARBA00004191"/>
    </source>
</evidence>
<proteinExistence type="inferred from homology"/>
<dbReference type="GO" id="GO:0046872">
    <property type="term" value="F:metal ion binding"/>
    <property type="evidence" value="ECO:0007669"/>
    <property type="project" value="UniProtKB-KW"/>
</dbReference>
<dbReference type="Proteomes" id="UP000772434">
    <property type="component" value="Unassembled WGS sequence"/>
</dbReference>
<evidence type="ECO:0000256" key="3">
    <source>
        <dbReference type="ARBA" id="ARBA00004609"/>
    </source>
</evidence>
<dbReference type="OrthoDB" id="407355at2759"/>
<evidence type="ECO:0000256" key="21">
    <source>
        <dbReference type="ARBA" id="ARBA00048494"/>
    </source>
</evidence>
<feature type="region of interest" description="Disordered" evidence="22">
    <location>
        <begin position="380"/>
        <end position="403"/>
    </location>
</feature>
<dbReference type="GO" id="GO:0005886">
    <property type="term" value="C:plasma membrane"/>
    <property type="evidence" value="ECO:0007669"/>
    <property type="project" value="UniProtKB-SubCell"/>
</dbReference>
<evidence type="ECO:0000256" key="17">
    <source>
        <dbReference type="ARBA" id="ARBA00023288"/>
    </source>
</evidence>
<evidence type="ECO:0000256" key="18">
    <source>
        <dbReference type="ARBA" id="ARBA00023316"/>
    </source>
</evidence>
<evidence type="ECO:0000256" key="4">
    <source>
        <dbReference type="ARBA" id="ARBA00010973"/>
    </source>
</evidence>
<comment type="caution">
    <text evidence="25">The sequence shown here is derived from an EMBL/GenBank/DDBJ whole genome shotgun (WGS) entry which is preliminary data.</text>
</comment>
<keyword evidence="12" id="KW-0146">Chitin degradation</keyword>
<evidence type="ECO:0000256" key="23">
    <source>
        <dbReference type="SAM" id="SignalP"/>
    </source>
</evidence>
<keyword evidence="11" id="KW-0378">Hydrolase</keyword>
<evidence type="ECO:0000313" key="25">
    <source>
        <dbReference type="EMBL" id="KAF9067063.1"/>
    </source>
</evidence>
<keyword evidence="16" id="KW-0170">Cobalt</keyword>
<evidence type="ECO:0000256" key="19">
    <source>
        <dbReference type="ARBA" id="ARBA00023326"/>
    </source>
</evidence>
<evidence type="ECO:0000256" key="15">
    <source>
        <dbReference type="ARBA" id="ARBA00023277"/>
    </source>
</evidence>
<keyword evidence="18" id="KW-0961">Cell wall biogenesis/degradation</keyword>
<keyword evidence="7" id="KW-0964">Secreted</keyword>
<gene>
    <name evidence="25" type="ORF">BDP27DRAFT_1538724</name>
</gene>
<evidence type="ECO:0000256" key="5">
    <source>
        <dbReference type="ARBA" id="ARBA00022475"/>
    </source>
</evidence>
<keyword evidence="13" id="KW-0472">Membrane</keyword>
<dbReference type="GO" id="GO:0071555">
    <property type="term" value="P:cell wall organization"/>
    <property type="evidence" value="ECO:0007669"/>
    <property type="project" value="UniProtKB-KW"/>
</dbReference>
<dbReference type="PANTHER" id="PTHR10587:SF98">
    <property type="entry name" value="CHITIN DEACETYLASE"/>
    <property type="match status" value="1"/>
</dbReference>
<keyword evidence="26" id="KW-1185">Reference proteome</keyword>
<dbReference type="CDD" id="cd10952">
    <property type="entry name" value="CE4_MrCDA_like"/>
    <property type="match status" value="1"/>
</dbReference>
<dbReference type="EMBL" id="JADNRY010000078">
    <property type="protein sequence ID" value="KAF9067063.1"/>
    <property type="molecule type" value="Genomic_DNA"/>
</dbReference>
<evidence type="ECO:0000256" key="13">
    <source>
        <dbReference type="ARBA" id="ARBA00023136"/>
    </source>
</evidence>
<comment type="similarity">
    <text evidence="4">Belongs to the polysaccharide deacetylase family.</text>
</comment>
<feature type="compositionally biased region" description="Low complexity" evidence="22">
    <location>
        <begin position="381"/>
        <end position="403"/>
    </location>
</feature>
<accession>A0A9P5PPF1</accession>
<evidence type="ECO:0000256" key="20">
    <source>
        <dbReference type="ARBA" id="ARBA00024056"/>
    </source>
</evidence>
<dbReference type="InterPro" id="IPR011330">
    <property type="entry name" value="Glyco_hydro/deAcase_b/a-brl"/>
</dbReference>
<keyword evidence="8" id="KW-0336">GPI-anchor</keyword>
<feature type="signal peptide" evidence="23">
    <location>
        <begin position="1"/>
        <end position="23"/>
    </location>
</feature>
<evidence type="ECO:0000256" key="11">
    <source>
        <dbReference type="ARBA" id="ARBA00022801"/>
    </source>
</evidence>
<keyword evidence="19" id="KW-0624">Polysaccharide degradation</keyword>
<dbReference type="FunFam" id="3.20.20.370:FF:000004">
    <property type="entry name" value="Related to Chitin deacetylase"/>
    <property type="match status" value="1"/>
</dbReference>
<evidence type="ECO:0000256" key="14">
    <source>
        <dbReference type="ARBA" id="ARBA00023180"/>
    </source>
</evidence>
<comment type="subcellular location">
    <subcellularLocation>
        <location evidence="3">Cell membrane</location>
        <topology evidence="3">Lipid-anchor</topology>
        <topology evidence="3">GPI-anchor</topology>
    </subcellularLocation>
    <subcellularLocation>
        <location evidence="2">Secreted</location>
        <location evidence="2">Cell wall</location>
    </subcellularLocation>
</comment>
<evidence type="ECO:0000256" key="22">
    <source>
        <dbReference type="SAM" id="MobiDB-lite"/>
    </source>
</evidence>
<evidence type="ECO:0000313" key="26">
    <source>
        <dbReference type="Proteomes" id="UP000772434"/>
    </source>
</evidence>
<dbReference type="GO" id="GO:0004099">
    <property type="term" value="F:chitin deacetylase activity"/>
    <property type="evidence" value="ECO:0007669"/>
    <property type="project" value="UniProtKB-EC"/>
</dbReference>
<keyword evidence="6" id="KW-0134">Cell wall</keyword>
<evidence type="ECO:0000256" key="1">
    <source>
        <dbReference type="ARBA" id="ARBA00001941"/>
    </source>
</evidence>
<comment type="catalytic activity">
    <reaction evidence="21">
        <text>[(1-&gt;4)-N-acetyl-beta-D-glucosaminyl](n) + n H2O = chitosan + n acetate</text>
        <dbReference type="Rhea" id="RHEA:10464"/>
        <dbReference type="Rhea" id="RHEA-COMP:9593"/>
        <dbReference type="Rhea" id="RHEA-COMP:9597"/>
        <dbReference type="ChEBI" id="CHEBI:15377"/>
        <dbReference type="ChEBI" id="CHEBI:17029"/>
        <dbReference type="ChEBI" id="CHEBI:30089"/>
        <dbReference type="ChEBI" id="CHEBI:57704"/>
        <dbReference type="EC" id="3.5.1.41"/>
    </reaction>
    <physiologicalReaction direction="left-to-right" evidence="21">
        <dbReference type="Rhea" id="RHEA:10465"/>
    </physiologicalReaction>
</comment>
<dbReference type="Pfam" id="PF01522">
    <property type="entry name" value="Polysacc_deac_1"/>
    <property type="match status" value="1"/>
</dbReference>
<name>A0A9P5PPF1_9AGAR</name>
<evidence type="ECO:0000256" key="8">
    <source>
        <dbReference type="ARBA" id="ARBA00022622"/>
    </source>
</evidence>
<evidence type="ECO:0000256" key="7">
    <source>
        <dbReference type="ARBA" id="ARBA00022525"/>
    </source>
</evidence>
<dbReference type="AlphaFoldDB" id="A0A9P5PPF1"/>
<dbReference type="Gene3D" id="3.20.20.370">
    <property type="entry name" value="Glycoside hydrolase/deacetylase"/>
    <property type="match status" value="1"/>
</dbReference>
<evidence type="ECO:0000256" key="12">
    <source>
        <dbReference type="ARBA" id="ARBA00023024"/>
    </source>
</evidence>
<dbReference type="EC" id="3.5.1.41" evidence="20"/>
<dbReference type="GO" id="GO:0009272">
    <property type="term" value="P:fungal-type cell wall biogenesis"/>
    <property type="evidence" value="ECO:0007669"/>
    <property type="project" value="UniProtKB-ARBA"/>
</dbReference>
<keyword evidence="14" id="KW-0325">Glycoprotein</keyword>
<dbReference type="SUPFAM" id="SSF88713">
    <property type="entry name" value="Glycoside hydrolase/deacetylase"/>
    <property type="match status" value="1"/>
</dbReference>